<organism evidence="14 15">
    <name type="scientific">Moorena producens PAL-8-15-08-1</name>
    <dbReference type="NCBI Taxonomy" id="1458985"/>
    <lineage>
        <taxon>Bacteria</taxon>
        <taxon>Bacillati</taxon>
        <taxon>Cyanobacteriota</taxon>
        <taxon>Cyanophyceae</taxon>
        <taxon>Coleofasciculales</taxon>
        <taxon>Coleofasciculaceae</taxon>
        <taxon>Moorena</taxon>
    </lineage>
</organism>
<evidence type="ECO:0000256" key="7">
    <source>
        <dbReference type="ARBA" id="ARBA00022960"/>
    </source>
</evidence>
<sequence>MHVFRYTTNQRIDILERSPRHLTVMGNPLEKLQEQAILSSLGSLIKIQEVITAEEIGKLPEGETLLLSDNLFLTPEFLNTFLIAARKQQVNQIYCAAIPTSTEIVRDFVQPLCSCPVNDDLLFLGLFYARITQHRIPINLSIAKPIPLDLLDEPLEHLALPPLSTQNTHDRQIAFEPLNIFPATDFAPLRINTSTRLALPIEHWVHLLSANIPFGIYSDAMRFRDGTDLLFYPWLSNQELPKNIRDLVVISEGCQIDPSATIIGPTFLGKNVRIGPSATIVASVLGNNCVVGQGNHVRLSVFEDGVILPPATNIILWSFLGRGSLVNSQMRFSVVGEDCFIGAFTCITDRILDNSPPEKDTLFGGRQVKVKFRGSVIPSGYWILGAAIGNRTKTASGTILYPGRELPPDSLTHLQTGDSLPLILIK</sequence>
<dbReference type="AlphaFoldDB" id="A0A1D8TMP9"/>
<evidence type="ECO:0000256" key="11">
    <source>
        <dbReference type="ARBA" id="ARBA00048247"/>
    </source>
</evidence>
<evidence type="ECO:0000256" key="1">
    <source>
        <dbReference type="ARBA" id="ARBA00001946"/>
    </source>
</evidence>
<evidence type="ECO:0000313" key="15">
    <source>
        <dbReference type="Proteomes" id="UP000177870"/>
    </source>
</evidence>
<comment type="function">
    <text evidence="13">Catalyzes the last two sequential reactions in the de novo biosynthetic pathway for UDP-N-acetylglucosamine (UDP-GlcNAc). The C-terminal domain catalyzes the transfer of acetyl group from acetyl coenzyme A to glucosamine-1-phosphate (GlcN-1-P) to produce N-acetylglucosamine-1-phosphate (GlcNAc-1-P), which is converted into UDP-GlcNAc by the transfer of uridine 5-monophosphate (from uridine 5-triphosphate), a reaction catalyzed by the N-terminal domain.</text>
</comment>
<evidence type="ECO:0000256" key="5">
    <source>
        <dbReference type="ARBA" id="ARBA00022723"/>
    </source>
</evidence>
<dbReference type="GO" id="GO:0071555">
    <property type="term" value="P:cell wall organization"/>
    <property type="evidence" value="ECO:0007669"/>
    <property type="project" value="UniProtKB-KW"/>
</dbReference>
<dbReference type="PANTHER" id="PTHR43584">
    <property type="entry name" value="NUCLEOTIDYL TRANSFERASE"/>
    <property type="match status" value="1"/>
</dbReference>
<evidence type="ECO:0000313" key="14">
    <source>
        <dbReference type="EMBL" id="AOW98852.1"/>
    </source>
</evidence>
<keyword evidence="10" id="KW-0961">Cell wall biogenesis/degradation</keyword>
<evidence type="ECO:0000256" key="10">
    <source>
        <dbReference type="ARBA" id="ARBA00023316"/>
    </source>
</evidence>
<evidence type="ECO:0000256" key="6">
    <source>
        <dbReference type="ARBA" id="ARBA00022842"/>
    </source>
</evidence>
<keyword evidence="5" id="KW-0479">Metal-binding</keyword>
<dbReference type="GO" id="GO:0046872">
    <property type="term" value="F:metal ion binding"/>
    <property type="evidence" value="ECO:0007669"/>
    <property type="project" value="UniProtKB-KW"/>
</dbReference>
<dbReference type="GO" id="GO:0003977">
    <property type="term" value="F:UDP-N-acetylglucosamine diphosphorylase activity"/>
    <property type="evidence" value="ECO:0007669"/>
    <property type="project" value="UniProtKB-EC"/>
</dbReference>
<dbReference type="Gene3D" id="2.160.10.10">
    <property type="entry name" value="Hexapeptide repeat proteins"/>
    <property type="match status" value="1"/>
</dbReference>
<dbReference type="EMBL" id="CP017599">
    <property type="protein sequence ID" value="AOW98852.1"/>
    <property type="molecule type" value="Genomic_DNA"/>
</dbReference>
<proteinExistence type="predicted"/>
<comment type="catalytic activity">
    <reaction evidence="12">
        <text>N-acetyl-alpha-D-glucosamine 1-phosphate + UTP + H(+) = UDP-N-acetyl-alpha-D-glucosamine + diphosphate</text>
        <dbReference type="Rhea" id="RHEA:13509"/>
        <dbReference type="ChEBI" id="CHEBI:15378"/>
        <dbReference type="ChEBI" id="CHEBI:33019"/>
        <dbReference type="ChEBI" id="CHEBI:46398"/>
        <dbReference type="ChEBI" id="CHEBI:57705"/>
        <dbReference type="ChEBI" id="CHEBI:57776"/>
        <dbReference type="EC" id="2.7.7.23"/>
    </reaction>
</comment>
<dbReference type="GO" id="GO:0043886">
    <property type="term" value="F:structural constituent of carboxysome shell"/>
    <property type="evidence" value="ECO:0007669"/>
    <property type="project" value="UniProtKB-ARBA"/>
</dbReference>
<accession>A0A1D8TMP9</accession>
<keyword evidence="9" id="KW-0012">Acyltransferase</keyword>
<dbReference type="SUPFAM" id="SSF51161">
    <property type="entry name" value="Trimeric LpxA-like enzymes"/>
    <property type="match status" value="1"/>
</dbReference>
<dbReference type="InterPro" id="IPR011004">
    <property type="entry name" value="Trimer_LpxA-like_sf"/>
</dbReference>
<keyword evidence="2" id="KW-0963">Cytoplasm</keyword>
<dbReference type="OrthoDB" id="9803036at2"/>
<dbReference type="GO" id="GO:0008360">
    <property type="term" value="P:regulation of cell shape"/>
    <property type="evidence" value="ECO:0007669"/>
    <property type="project" value="UniProtKB-KW"/>
</dbReference>
<evidence type="ECO:0000256" key="4">
    <source>
        <dbReference type="ARBA" id="ARBA00022695"/>
    </source>
</evidence>
<evidence type="ECO:0000256" key="13">
    <source>
        <dbReference type="ARBA" id="ARBA00049628"/>
    </source>
</evidence>
<dbReference type="KEGG" id="mpro:BJP34_04755"/>
<comment type="cofactor">
    <cofactor evidence="1">
        <name>Mg(2+)</name>
        <dbReference type="ChEBI" id="CHEBI:18420"/>
    </cofactor>
</comment>
<evidence type="ECO:0000256" key="8">
    <source>
        <dbReference type="ARBA" id="ARBA00022984"/>
    </source>
</evidence>
<dbReference type="GO" id="GO:0019134">
    <property type="term" value="F:glucosamine-1-phosphate N-acetyltransferase activity"/>
    <property type="evidence" value="ECO:0007669"/>
    <property type="project" value="UniProtKB-EC"/>
</dbReference>
<evidence type="ECO:0000256" key="2">
    <source>
        <dbReference type="ARBA" id="ARBA00022490"/>
    </source>
</evidence>
<keyword evidence="3" id="KW-0808">Transferase</keyword>
<evidence type="ECO:0000256" key="12">
    <source>
        <dbReference type="ARBA" id="ARBA00048493"/>
    </source>
</evidence>
<reference evidence="15" key="1">
    <citation type="submission" date="2016-10" db="EMBL/GenBank/DDBJ databases">
        <title>Comparative genomics uncovers the prolific and rare metabolic potential of the cyanobacterial genus Moorea.</title>
        <authorList>
            <person name="Leao T."/>
            <person name="Castelao G."/>
            <person name="Korobeynikov A."/>
            <person name="Monroe E.A."/>
            <person name="Podell S."/>
            <person name="Glukhov E."/>
            <person name="Allen E."/>
            <person name="Gerwick W.H."/>
            <person name="Gerwick L."/>
        </authorList>
    </citation>
    <scope>NUCLEOTIDE SEQUENCE [LARGE SCALE GENOMIC DNA]</scope>
    <source>
        <strain evidence="15">PAL-8-15-08-1</strain>
    </source>
</reference>
<evidence type="ECO:0000256" key="3">
    <source>
        <dbReference type="ARBA" id="ARBA00022679"/>
    </source>
</evidence>
<dbReference type="GO" id="GO:0009252">
    <property type="term" value="P:peptidoglycan biosynthetic process"/>
    <property type="evidence" value="ECO:0007669"/>
    <property type="project" value="UniProtKB-KW"/>
</dbReference>
<comment type="catalytic activity">
    <reaction evidence="11">
        <text>alpha-D-glucosamine 1-phosphate + acetyl-CoA = N-acetyl-alpha-D-glucosamine 1-phosphate + CoA + H(+)</text>
        <dbReference type="Rhea" id="RHEA:13725"/>
        <dbReference type="ChEBI" id="CHEBI:15378"/>
        <dbReference type="ChEBI" id="CHEBI:57287"/>
        <dbReference type="ChEBI" id="CHEBI:57288"/>
        <dbReference type="ChEBI" id="CHEBI:57776"/>
        <dbReference type="ChEBI" id="CHEBI:58516"/>
        <dbReference type="EC" id="2.3.1.157"/>
    </reaction>
</comment>
<keyword evidence="7" id="KW-0133">Cell shape</keyword>
<dbReference type="InterPro" id="IPR050065">
    <property type="entry name" value="GlmU-like"/>
</dbReference>
<dbReference type="STRING" id="1458985.BJP34_04755"/>
<keyword evidence="4" id="KW-0548">Nucleotidyltransferase</keyword>
<evidence type="ECO:0000256" key="9">
    <source>
        <dbReference type="ARBA" id="ARBA00023315"/>
    </source>
</evidence>
<dbReference type="PANTHER" id="PTHR43584:SF3">
    <property type="entry name" value="BIFUNCTIONAL PROTEIN GLMU"/>
    <property type="match status" value="1"/>
</dbReference>
<keyword evidence="8" id="KW-0573">Peptidoglycan synthesis</keyword>
<protein>
    <submittedName>
        <fullName evidence="14">Uncharacterized protein</fullName>
    </submittedName>
</protein>
<dbReference type="Proteomes" id="UP000177870">
    <property type="component" value="Chromosome"/>
</dbReference>
<dbReference type="GO" id="GO:0031470">
    <property type="term" value="C:carboxysome"/>
    <property type="evidence" value="ECO:0007669"/>
    <property type="project" value="UniProtKB-ARBA"/>
</dbReference>
<gene>
    <name evidence="14" type="ORF">BJP34_04755</name>
</gene>
<dbReference type="RefSeq" id="WP_070391358.1">
    <property type="nucleotide sequence ID" value="NZ_CP017599.1"/>
</dbReference>
<name>A0A1D8TMP9_9CYAN</name>
<keyword evidence="6" id="KW-0460">Magnesium</keyword>